<evidence type="ECO:0000313" key="2">
    <source>
        <dbReference type="Proteomes" id="UP001476798"/>
    </source>
</evidence>
<sequence length="96" mass="10649">ICLWSIEKEPGLQAWYLKSPHLISSCRLGCISRLLHPAGVEQLTAFDVLCLFSSCRIHSNSGRCFEIIFVQLNQMDRIGPDPPTVTAGVRCSRSCA</sequence>
<accession>A0ABV0PIM7</accession>
<gene>
    <name evidence="1" type="ORF">GOODEAATRI_031099</name>
</gene>
<comment type="caution">
    <text evidence="1">The sequence shown here is derived from an EMBL/GenBank/DDBJ whole genome shotgun (WGS) entry which is preliminary data.</text>
</comment>
<protein>
    <submittedName>
        <fullName evidence="1">Uncharacterized protein</fullName>
    </submittedName>
</protein>
<name>A0ABV0PIM7_9TELE</name>
<organism evidence="1 2">
    <name type="scientific">Goodea atripinnis</name>
    <dbReference type="NCBI Taxonomy" id="208336"/>
    <lineage>
        <taxon>Eukaryota</taxon>
        <taxon>Metazoa</taxon>
        <taxon>Chordata</taxon>
        <taxon>Craniata</taxon>
        <taxon>Vertebrata</taxon>
        <taxon>Euteleostomi</taxon>
        <taxon>Actinopterygii</taxon>
        <taxon>Neopterygii</taxon>
        <taxon>Teleostei</taxon>
        <taxon>Neoteleostei</taxon>
        <taxon>Acanthomorphata</taxon>
        <taxon>Ovalentaria</taxon>
        <taxon>Atherinomorphae</taxon>
        <taxon>Cyprinodontiformes</taxon>
        <taxon>Goodeidae</taxon>
        <taxon>Goodea</taxon>
    </lineage>
</organism>
<reference evidence="1 2" key="1">
    <citation type="submission" date="2021-06" db="EMBL/GenBank/DDBJ databases">
        <authorList>
            <person name="Palmer J.M."/>
        </authorList>
    </citation>
    <scope>NUCLEOTIDE SEQUENCE [LARGE SCALE GENOMIC DNA]</scope>
    <source>
        <strain evidence="1 2">GA_2019</strain>
        <tissue evidence="1">Muscle</tissue>
    </source>
</reference>
<proteinExistence type="predicted"/>
<feature type="non-terminal residue" evidence="1">
    <location>
        <position position="1"/>
    </location>
</feature>
<keyword evidence="2" id="KW-1185">Reference proteome</keyword>
<dbReference type="Proteomes" id="UP001476798">
    <property type="component" value="Unassembled WGS sequence"/>
</dbReference>
<evidence type="ECO:0000313" key="1">
    <source>
        <dbReference type="EMBL" id="MEQ2183279.1"/>
    </source>
</evidence>
<dbReference type="EMBL" id="JAHRIO010075114">
    <property type="protein sequence ID" value="MEQ2183279.1"/>
    <property type="molecule type" value="Genomic_DNA"/>
</dbReference>